<name>R9P0S4_PSEHS</name>
<organism evidence="2 3">
    <name type="scientific">Pseudozyma hubeiensis (strain SY62)</name>
    <name type="common">Yeast</name>
    <dbReference type="NCBI Taxonomy" id="1305764"/>
    <lineage>
        <taxon>Eukaryota</taxon>
        <taxon>Fungi</taxon>
        <taxon>Dikarya</taxon>
        <taxon>Basidiomycota</taxon>
        <taxon>Ustilaginomycotina</taxon>
        <taxon>Ustilaginomycetes</taxon>
        <taxon>Ustilaginales</taxon>
        <taxon>Ustilaginaceae</taxon>
        <taxon>Pseudozyma</taxon>
    </lineage>
</organism>
<sequence length="162" mass="18897">MSVLRLLSLLRIVPGSVMRWERHSGKTKQATVQMAITKREPAEPFKSWRVDWVNYGRSDVYENKWKLREQRFRTCVKSLLSALSVEKAGCEARCCFSCAETRRFFVGYHDDEIFVMRKRRGMRSREQLQLPQRECFRQACAHDFTAPSFVNSTGPAEACHTV</sequence>
<evidence type="ECO:0000313" key="2">
    <source>
        <dbReference type="EMBL" id="GAC94766.1"/>
    </source>
</evidence>
<dbReference type="RefSeq" id="XP_012188353.1">
    <property type="nucleotide sequence ID" value="XM_012332963.1"/>
</dbReference>
<proteinExistence type="predicted"/>
<accession>R9P0S4</accession>
<reference evidence="3" key="1">
    <citation type="journal article" date="2013" name="Genome Announc.">
        <title>Draft genome sequence of the basidiomycetous yeast-like fungus Pseudozyma hubeiensis SY62, which produces an abundant amount of the biosurfactant mannosylerythritol lipids.</title>
        <authorList>
            <person name="Konishi M."/>
            <person name="Hatada Y."/>
            <person name="Horiuchi J."/>
        </authorList>
    </citation>
    <scope>NUCLEOTIDE SEQUENCE [LARGE SCALE GENOMIC DNA]</scope>
    <source>
        <strain evidence="3">SY62</strain>
    </source>
</reference>
<gene>
    <name evidence="2" type="ORF">PHSY_002339</name>
</gene>
<evidence type="ECO:0000313" key="3">
    <source>
        <dbReference type="Proteomes" id="UP000014071"/>
    </source>
</evidence>
<protein>
    <submittedName>
        <fullName evidence="2">Uncharacterized protein</fullName>
    </submittedName>
</protein>
<feature type="signal peptide" evidence="1">
    <location>
        <begin position="1"/>
        <end position="15"/>
    </location>
</feature>
<feature type="chain" id="PRO_5012361866" evidence="1">
    <location>
        <begin position="16"/>
        <end position="162"/>
    </location>
</feature>
<dbReference type="GeneID" id="24107632"/>
<dbReference type="HOGENOM" id="CLU_1636145_0_0_1"/>
<keyword evidence="1" id="KW-0732">Signal</keyword>
<dbReference type="AlphaFoldDB" id="R9P0S4"/>
<evidence type="ECO:0000256" key="1">
    <source>
        <dbReference type="SAM" id="SignalP"/>
    </source>
</evidence>
<dbReference type="Proteomes" id="UP000014071">
    <property type="component" value="Unassembled WGS sequence"/>
</dbReference>
<dbReference type="EMBL" id="DF238786">
    <property type="protein sequence ID" value="GAC94766.1"/>
    <property type="molecule type" value="Genomic_DNA"/>
</dbReference>
<keyword evidence="3" id="KW-1185">Reference proteome</keyword>